<reference evidence="1 2" key="1">
    <citation type="submission" date="2014-01" db="EMBL/GenBank/DDBJ databases">
        <title>Plasmidome dynamics in the species complex Clostridium novyi sensu lato converts strains of independent lineages into distinctly different pathogens.</title>
        <authorList>
            <person name="Skarin H."/>
            <person name="Segerman B."/>
        </authorList>
    </citation>
    <scope>NUCLEOTIDE SEQUENCE [LARGE SCALE GENOMIC DNA]</scope>
    <source>
        <strain evidence="1 2">4552</strain>
    </source>
</reference>
<evidence type="ECO:0000313" key="2">
    <source>
        <dbReference type="Proteomes" id="UP000030012"/>
    </source>
</evidence>
<accession>A0A0A0I9G1</accession>
<evidence type="ECO:0000313" key="1">
    <source>
        <dbReference type="EMBL" id="KGM96956.1"/>
    </source>
</evidence>
<evidence type="ECO:0008006" key="3">
    <source>
        <dbReference type="Google" id="ProtNLM"/>
    </source>
</evidence>
<organism evidence="1 2">
    <name type="scientific">Clostridium novyi A str. 4552</name>
    <dbReference type="NCBI Taxonomy" id="1444289"/>
    <lineage>
        <taxon>Bacteria</taxon>
        <taxon>Bacillati</taxon>
        <taxon>Bacillota</taxon>
        <taxon>Clostridia</taxon>
        <taxon>Eubacteriales</taxon>
        <taxon>Clostridiaceae</taxon>
        <taxon>Clostridium</taxon>
    </lineage>
</organism>
<proteinExistence type="predicted"/>
<protein>
    <recommendedName>
        <fullName evidence="3">DUF4179 domain-containing protein</fullName>
    </recommendedName>
</protein>
<dbReference type="EMBL" id="JENJ01000016">
    <property type="protein sequence ID" value="KGM96956.1"/>
    <property type="molecule type" value="Genomic_DNA"/>
</dbReference>
<gene>
    <name evidence="1" type="ORF">Z968_05085</name>
</gene>
<comment type="caution">
    <text evidence="1">The sequence shown here is derived from an EMBL/GenBank/DDBJ whole genome shotgun (WGS) entry which is preliminary data.</text>
</comment>
<dbReference type="Proteomes" id="UP000030012">
    <property type="component" value="Unassembled WGS sequence"/>
</dbReference>
<name>A0A0A0I9G1_CLONO</name>
<dbReference type="RefSeq" id="WP_039254160.1">
    <property type="nucleotide sequence ID" value="NZ_JENJ01000016.1"/>
</dbReference>
<dbReference type="AlphaFoldDB" id="A0A0A0I9G1"/>
<sequence length="268" mass="30451">MYKPKTITKKYKLLALILFVLLSIPFLITMFSPSSKSIFYNDITTPMKSNYTMKLNEVKQSDNTNILLDEVLLDLNAVYIKSRIWGDDKLIAIELNKTPNDKLPLFTFTDLWIGSSLKFSPSAKGNFKLAFNENKIINPMYLIFYLSSGKSVKFKIDDKTNVKSATQFVSINKTLKFDLGKKEPLYLKFTNLTVGLTYTKLEVNSNFYPKDVEITLTSNNKKVKYFSGGYAGGVMGNLWFDPVDSNSLIINVKNTKTSEEQSIPIKIS</sequence>